<feature type="domain" description="Rho-GAP" evidence="2">
    <location>
        <begin position="247"/>
        <end position="462"/>
    </location>
</feature>
<dbReference type="InterPro" id="IPR001251">
    <property type="entry name" value="CRAL-TRIO_dom"/>
</dbReference>
<dbReference type="Pfam" id="PF13716">
    <property type="entry name" value="CRAL_TRIO_2"/>
    <property type="match status" value="2"/>
</dbReference>
<organism evidence="3 4">
    <name type="scientific">Russula ochroleuca</name>
    <dbReference type="NCBI Taxonomy" id="152965"/>
    <lineage>
        <taxon>Eukaryota</taxon>
        <taxon>Fungi</taxon>
        <taxon>Dikarya</taxon>
        <taxon>Basidiomycota</taxon>
        <taxon>Agaricomycotina</taxon>
        <taxon>Agaricomycetes</taxon>
        <taxon>Russulales</taxon>
        <taxon>Russulaceae</taxon>
        <taxon>Russula</taxon>
    </lineage>
</organism>
<dbReference type="Proteomes" id="UP000759537">
    <property type="component" value="Unassembled WGS sequence"/>
</dbReference>
<evidence type="ECO:0000313" key="3">
    <source>
        <dbReference type="EMBL" id="KAF8476600.1"/>
    </source>
</evidence>
<dbReference type="InterPro" id="IPR036865">
    <property type="entry name" value="CRAL-TRIO_dom_sf"/>
</dbReference>
<accession>A0A9P5MS19</accession>
<protein>
    <recommendedName>
        <fullName evidence="2">Rho-GAP domain-containing protein</fullName>
    </recommendedName>
</protein>
<dbReference type="SMART" id="SM00324">
    <property type="entry name" value="RhoGAP"/>
    <property type="match status" value="1"/>
</dbReference>
<dbReference type="CDD" id="cd00170">
    <property type="entry name" value="SEC14"/>
    <property type="match status" value="1"/>
</dbReference>
<name>A0A9P5MS19_9AGAM</name>
<dbReference type="GO" id="GO:0007264">
    <property type="term" value="P:small GTPase-mediated signal transduction"/>
    <property type="evidence" value="ECO:0007669"/>
    <property type="project" value="TreeGrafter"/>
</dbReference>
<reference evidence="3" key="1">
    <citation type="submission" date="2019-10" db="EMBL/GenBank/DDBJ databases">
        <authorList>
            <consortium name="DOE Joint Genome Institute"/>
            <person name="Kuo A."/>
            <person name="Miyauchi S."/>
            <person name="Kiss E."/>
            <person name="Drula E."/>
            <person name="Kohler A."/>
            <person name="Sanchez-Garcia M."/>
            <person name="Andreopoulos B."/>
            <person name="Barry K.W."/>
            <person name="Bonito G."/>
            <person name="Buee M."/>
            <person name="Carver A."/>
            <person name="Chen C."/>
            <person name="Cichocki N."/>
            <person name="Clum A."/>
            <person name="Culley D."/>
            <person name="Crous P.W."/>
            <person name="Fauchery L."/>
            <person name="Girlanda M."/>
            <person name="Hayes R."/>
            <person name="Keri Z."/>
            <person name="LaButti K."/>
            <person name="Lipzen A."/>
            <person name="Lombard V."/>
            <person name="Magnuson J."/>
            <person name="Maillard F."/>
            <person name="Morin E."/>
            <person name="Murat C."/>
            <person name="Nolan M."/>
            <person name="Ohm R."/>
            <person name="Pangilinan J."/>
            <person name="Pereira M."/>
            <person name="Perotto S."/>
            <person name="Peter M."/>
            <person name="Riley R."/>
            <person name="Sitrit Y."/>
            <person name="Stielow B."/>
            <person name="Szollosi G."/>
            <person name="Zifcakova L."/>
            <person name="Stursova M."/>
            <person name="Spatafora J.W."/>
            <person name="Tedersoo L."/>
            <person name="Vaario L.-M."/>
            <person name="Yamada A."/>
            <person name="Yan M."/>
            <person name="Wang P."/>
            <person name="Xu J."/>
            <person name="Bruns T."/>
            <person name="Baldrian P."/>
            <person name="Vilgalys R."/>
            <person name="Henrissat B."/>
            <person name="Grigoriev I.V."/>
            <person name="Hibbett D."/>
            <person name="Nagy L.G."/>
            <person name="Martin F.M."/>
        </authorList>
    </citation>
    <scope>NUCLEOTIDE SEQUENCE</scope>
    <source>
        <strain evidence="3">Prilba</strain>
    </source>
</reference>
<feature type="region of interest" description="Disordered" evidence="1">
    <location>
        <begin position="471"/>
        <end position="497"/>
    </location>
</feature>
<evidence type="ECO:0000259" key="2">
    <source>
        <dbReference type="PROSITE" id="PS50238"/>
    </source>
</evidence>
<dbReference type="InterPro" id="IPR000198">
    <property type="entry name" value="RhoGAP_dom"/>
</dbReference>
<dbReference type="PROSITE" id="PS50238">
    <property type="entry name" value="RHOGAP"/>
    <property type="match status" value="1"/>
</dbReference>
<dbReference type="AlphaFoldDB" id="A0A9P5MS19"/>
<dbReference type="GO" id="GO:0005737">
    <property type="term" value="C:cytoplasm"/>
    <property type="evidence" value="ECO:0007669"/>
    <property type="project" value="TreeGrafter"/>
</dbReference>
<proteinExistence type="predicted"/>
<dbReference type="SUPFAM" id="SSF48350">
    <property type="entry name" value="GTPase activation domain, GAP"/>
    <property type="match status" value="1"/>
</dbReference>
<dbReference type="Pfam" id="PF00620">
    <property type="entry name" value="RhoGAP"/>
    <property type="match status" value="1"/>
</dbReference>
<dbReference type="SUPFAM" id="SSF52087">
    <property type="entry name" value="CRAL/TRIO domain"/>
    <property type="match status" value="1"/>
</dbReference>
<keyword evidence="4" id="KW-1185">Reference proteome</keyword>
<dbReference type="EMBL" id="WHVB01000014">
    <property type="protein sequence ID" value="KAF8476600.1"/>
    <property type="molecule type" value="Genomic_DNA"/>
</dbReference>
<dbReference type="OrthoDB" id="19923at2759"/>
<dbReference type="CDD" id="cd00159">
    <property type="entry name" value="RhoGAP"/>
    <property type="match status" value="1"/>
</dbReference>
<dbReference type="Gene3D" id="3.40.525.10">
    <property type="entry name" value="CRAL-TRIO lipid binding domain"/>
    <property type="match status" value="1"/>
</dbReference>
<dbReference type="PANTHER" id="PTHR45808">
    <property type="entry name" value="RHO GTPASE-ACTIVATING PROTEIN 68F"/>
    <property type="match status" value="1"/>
</dbReference>
<dbReference type="PANTHER" id="PTHR45808:SF2">
    <property type="entry name" value="RHO GTPASE-ACTIVATING PROTEIN 68F"/>
    <property type="match status" value="1"/>
</dbReference>
<evidence type="ECO:0000256" key="1">
    <source>
        <dbReference type="SAM" id="MobiDB-lite"/>
    </source>
</evidence>
<evidence type="ECO:0000313" key="4">
    <source>
        <dbReference type="Proteomes" id="UP000759537"/>
    </source>
</evidence>
<reference evidence="3" key="2">
    <citation type="journal article" date="2020" name="Nat. Commun.">
        <title>Large-scale genome sequencing of mycorrhizal fungi provides insights into the early evolution of symbiotic traits.</title>
        <authorList>
            <person name="Miyauchi S."/>
            <person name="Kiss E."/>
            <person name="Kuo A."/>
            <person name="Drula E."/>
            <person name="Kohler A."/>
            <person name="Sanchez-Garcia M."/>
            <person name="Morin E."/>
            <person name="Andreopoulos B."/>
            <person name="Barry K.W."/>
            <person name="Bonito G."/>
            <person name="Buee M."/>
            <person name="Carver A."/>
            <person name="Chen C."/>
            <person name="Cichocki N."/>
            <person name="Clum A."/>
            <person name="Culley D."/>
            <person name="Crous P.W."/>
            <person name="Fauchery L."/>
            <person name="Girlanda M."/>
            <person name="Hayes R.D."/>
            <person name="Keri Z."/>
            <person name="LaButti K."/>
            <person name="Lipzen A."/>
            <person name="Lombard V."/>
            <person name="Magnuson J."/>
            <person name="Maillard F."/>
            <person name="Murat C."/>
            <person name="Nolan M."/>
            <person name="Ohm R.A."/>
            <person name="Pangilinan J."/>
            <person name="Pereira M.F."/>
            <person name="Perotto S."/>
            <person name="Peter M."/>
            <person name="Pfister S."/>
            <person name="Riley R."/>
            <person name="Sitrit Y."/>
            <person name="Stielow J.B."/>
            <person name="Szollosi G."/>
            <person name="Zifcakova L."/>
            <person name="Stursova M."/>
            <person name="Spatafora J.W."/>
            <person name="Tedersoo L."/>
            <person name="Vaario L.M."/>
            <person name="Yamada A."/>
            <person name="Yan M."/>
            <person name="Wang P."/>
            <person name="Xu J."/>
            <person name="Bruns T."/>
            <person name="Baldrian P."/>
            <person name="Vilgalys R."/>
            <person name="Dunand C."/>
            <person name="Henrissat B."/>
            <person name="Grigoriev I.V."/>
            <person name="Hibbett D."/>
            <person name="Nagy L.G."/>
            <person name="Martin F.M."/>
        </authorList>
    </citation>
    <scope>NUCLEOTIDE SEQUENCE</scope>
    <source>
        <strain evidence="3">Prilba</strain>
    </source>
</reference>
<dbReference type="Gene3D" id="1.10.555.10">
    <property type="entry name" value="Rho GTPase activation protein"/>
    <property type="match status" value="1"/>
</dbReference>
<comment type="caution">
    <text evidence="3">The sequence shown here is derived from an EMBL/GenBank/DDBJ whole genome shotgun (WGS) entry which is preliminary data.</text>
</comment>
<dbReference type="GO" id="GO:0005096">
    <property type="term" value="F:GTPase activator activity"/>
    <property type="evidence" value="ECO:0007669"/>
    <property type="project" value="TreeGrafter"/>
</dbReference>
<dbReference type="InterPro" id="IPR008936">
    <property type="entry name" value="Rho_GTPase_activation_prot"/>
</dbReference>
<sequence>MPLKRPSTLTLKQRLTALTQSPPSPSSPRASPIRRRFSAPWVKRTAAPCGHQVDFAGEDRLQLIISKLIYQAGVDYETRPMVVLNASALPDPREVDYDVLLSRILSYLDLYVESDYTVVFFAAGSKYTPGWNWMWKAYRSLSRKYRKNLKRLACGLPHSTERTLTSTSHPQYIVHSNFFSKMLFSLAGAFISPKFFRKITYVTSLSELAFQVPLTQIDVPPAVYQENSKHEQRITLPVQTRSNLFSVHLEELMGYNGEKGGIPRVVKDCVQYLRQTGLTAEGLFRRSPNSTTLRQVKDAYDRGQVVSLDSFDDPHLAAVLLKKYIRDLPEPLFPETLYPVIQQCPTPTEDPSDWSAVLYIRESLLSALPGCNYILLSYILHLMHDVSLRSSTNLMGAHNLAIVLCPNLVSGSSPAKDIIMCSLPGGPALHPELSAGLPSPPQGRTTLSMIVKLCIQRYYEIFDEVQDRSEALPPTRSFTGDDVASSGSSSPRVVAAPIGNPRRLSALSGLDDDESIDDTMLVMPVNSTVGAPPSTWGPNAGSGSSRGRPRSELSPARPVHTLGYAARTAGSGQVHPARSAISIEKTSGTTRGKGSVSIGRGTIRKAGGAGVEALGVTASGFFAPPPSNEESEGG</sequence>
<gene>
    <name evidence="3" type="ORF">DFH94DRAFT_634809</name>
</gene>
<feature type="region of interest" description="Disordered" evidence="1">
    <location>
        <begin position="526"/>
        <end position="602"/>
    </location>
</feature>